<dbReference type="STRING" id="1314781.A0A165BI05"/>
<protein>
    <submittedName>
        <fullName evidence="1">Uncharacterized protein</fullName>
    </submittedName>
</protein>
<evidence type="ECO:0000313" key="1">
    <source>
        <dbReference type="EMBL" id="KZV80687.1"/>
    </source>
</evidence>
<accession>A0A165BI05</accession>
<dbReference type="PANTHER" id="PTHR33096">
    <property type="entry name" value="CXC2 DOMAIN-CONTAINING PROTEIN"/>
    <property type="match status" value="1"/>
</dbReference>
<sequence>MIRSGELYVLSSFFTIAFTTLTRLRRAKYPLAVIARMIRAGIRCRRCAYDIGCAFQGTLERSQLLGQAAHDAGIDSGVNAFHGYGHNRLCQLGHHPLYEEGFGLEDLETCERFFSWLNGVGGVVRHASHFHWVQFVDLAMRQWDKDKYSEISRFLYNNVRQASLVVAELEPLLAAFKQQTGYTDADIEGWKAAERAYLEGLRSEPEEVGLRLSYATLLGQLSDAEYVF</sequence>
<evidence type="ECO:0000313" key="2">
    <source>
        <dbReference type="Proteomes" id="UP000077266"/>
    </source>
</evidence>
<dbReference type="AlphaFoldDB" id="A0A165BI05"/>
<keyword evidence="2" id="KW-1185">Reference proteome</keyword>
<gene>
    <name evidence="1" type="ORF">EXIGLDRAFT_629781</name>
</gene>
<dbReference type="InParanoid" id="A0A165BI05"/>
<name>A0A165BI05_EXIGL</name>
<dbReference type="InterPro" id="IPR040521">
    <property type="entry name" value="KDZ"/>
</dbReference>
<dbReference type="OrthoDB" id="2505969at2759"/>
<organism evidence="1 2">
    <name type="scientific">Exidia glandulosa HHB12029</name>
    <dbReference type="NCBI Taxonomy" id="1314781"/>
    <lineage>
        <taxon>Eukaryota</taxon>
        <taxon>Fungi</taxon>
        <taxon>Dikarya</taxon>
        <taxon>Basidiomycota</taxon>
        <taxon>Agaricomycotina</taxon>
        <taxon>Agaricomycetes</taxon>
        <taxon>Auriculariales</taxon>
        <taxon>Exidiaceae</taxon>
        <taxon>Exidia</taxon>
    </lineage>
</organism>
<reference evidence="1 2" key="1">
    <citation type="journal article" date="2016" name="Mol. Biol. Evol.">
        <title>Comparative Genomics of Early-Diverging Mushroom-Forming Fungi Provides Insights into the Origins of Lignocellulose Decay Capabilities.</title>
        <authorList>
            <person name="Nagy L.G."/>
            <person name="Riley R."/>
            <person name="Tritt A."/>
            <person name="Adam C."/>
            <person name="Daum C."/>
            <person name="Floudas D."/>
            <person name="Sun H."/>
            <person name="Yadav J.S."/>
            <person name="Pangilinan J."/>
            <person name="Larsson K.H."/>
            <person name="Matsuura K."/>
            <person name="Barry K."/>
            <person name="Labutti K."/>
            <person name="Kuo R."/>
            <person name="Ohm R.A."/>
            <person name="Bhattacharya S.S."/>
            <person name="Shirouzu T."/>
            <person name="Yoshinaga Y."/>
            <person name="Martin F.M."/>
            <person name="Grigoriev I.V."/>
            <person name="Hibbett D.S."/>
        </authorList>
    </citation>
    <scope>NUCLEOTIDE SEQUENCE [LARGE SCALE GENOMIC DNA]</scope>
    <source>
        <strain evidence="1 2">HHB12029</strain>
    </source>
</reference>
<dbReference type="Proteomes" id="UP000077266">
    <property type="component" value="Unassembled WGS sequence"/>
</dbReference>
<dbReference type="EMBL" id="KV426458">
    <property type="protein sequence ID" value="KZV80687.1"/>
    <property type="molecule type" value="Genomic_DNA"/>
</dbReference>
<dbReference type="PANTHER" id="PTHR33096:SF1">
    <property type="entry name" value="CXC1-LIKE CYSTEINE CLUSTER ASSOCIATED WITH KDZ TRANSPOSASES DOMAIN-CONTAINING PROTEIN"/>
    <property type="match status" value="1"/>
</dbReference>
<dbReference type="Pfam" id="PF18758">
    <property type="entry name" value="KDZ"/>
    <property type="match status" value="1"/>
</dbReference>
<proteinExistence type="predicted"/>